<keyword evidence="1" id="KW-0614">Plasmid</keyword>
<evidence type="ECO:0000313" key="2">
    <source>
        <dbReference type="Proteomes" id="UP000501076"/>
    </source>
</evidence>
<reference evidence="1 2" key="1">
    <citation type="submission" date="2019-10" db="EMBL/GenBank/DDBJ databases">
        <title>Complete genome sequences for adaption low water activity.</title>
        <authorList>
            <person name="Zhao L."/>
            <person name="Zhong J."/>
        </authorList>
    </citation>
    <scope>NUCLEOTIDE SEQUENCE [LARGE SCALE GENOMIC DNA]</scope>
    <source>
        <strain evidence="1 2">FDU301</strain>
        <plasmid evidence="2">pfdu301a</plasmid>
    </source>
</reference>
<dbReference type="AlphaFoldDB" id="A0A6M6DYE1"/>
<gene>
    <name evidence="1" type="ORF">FDZ14_28125</name>
</gene>
<geneLocation type="plasmid" evidence="2">
    <name>pfdu301a</name>
</geneLocation>
<protein>
    <submittedName>
        <fullName evidence="1">Uncharacterized protein</fullName>
    </submittedName>
</protein>
<dbReference type="Proteomes" id="UP000501076">
    <property type="component" value="Plasmid pFDU301A"/>
</dbReference>
<sequence>MEIRTKKDAEQFLKDYKKYFILRENSDLVFFPIAFRGYFGHYAMIYYCSNTGEWEAVFDTEEIISKDIKKIEKFVWDKKDEINYTLSKSSNCTCPKCNESRWYAVGPSYRGNLKRALCSRCLNSFNLKEEVKDSYYFLPNM</sequence>
<organism evidence="1 2">
    <name type="scientific">Priestia megaterium</name>
    <name type="common">Bacillus megaterium</name>
    <dbReference type="NCBI Taxonomy" id="1404"/>
    <lineage>
        <taxon>Bacteria</taxon>
        <taxon>Bacillati</taxon>
        <taxon>Bacillota</taxon>
        <taxon>Bacilli</taxon>
        <taxon>Bacillales</taxon>
        <taxon>Bacillaceae</taxon>
        <taxon>Priestia</taxon>
    </lineage>
</organism>
<evidence type="ECO:0000313" key="1">
    <source>
        <dbReference type="EMBL" id="QJX79973.1"/>
    </source>
</evidence>
<dbReference type="EMBL" id="CP045273">
    <property type="protein sequence ID" value="QJX79973.1"/>
    <property type="molecule type" value="Genomic_DNA"/>
</dbReference>
<name>A0A6M6DYE1_PRIMG</name>
<dbReference type="RefSeq" id="WP_171777956.1">
    <property type="nucleotide sequence ID" value="NZ_CP045273.1"/>
</dbReference>
<accession>A0A6M6DYE1</accession>
<proteinExistence type="predicted"/>